<organism evidence="1 2">
    <name type="scientific">Melastoma candidum</name>
    <dbReference type="NCBI Taxonomy" id="119954"/>
    <lineage>
        <taxon>Eukaryota</taxon>
        <taxon>Viridiplantae</taxon>
        <taxon>Streptophyta</taxon>
        <taxon>Embryophyta</taxon>
        <taxon>Tracheophyta</taxon>
        <taxon>Spermatophyta</taxon>
        <taxon>Magnoliopsida</taxon>
        <taxon>eudicotyledons</taxon>
        <taxon>Gunneridae</taxon>
        <taxon>Pentapetalae</taxon>
        <taxon>rosids</taxon>
        <taxon>malvids</taxon>
        <taxon>Myrtales</taxon>
        <taxon>Melastomataceae</taxon>
        <taxon>Melastomatoideae</taxon>
        <taxon>Melastomateae</taxon>
        <taxon>Melastoma</taxon>
    </lineage>
</organism>
<name>A0ACB9R902_9MYRT</name>
<accession>A0ACB9R902</accession>
<sequence>MAAPRMVIASFLLVCLILSSLVEAEQVETVQATVTSSQGKGRINCAAACAARCRLASRQKMCLRACGTCCARCSCVPPGTSGNRDVCPCYATMTTHGGRLKCP</sequence>
<protein>
    <submittedName>
        <fullName evidence="1">Uncharacterized protein</fullName>
    </submittedName>
</protein>
<gene>
    <name evidence="1" type="ORF">MLD38_012863</name>
</gene>
<reference evidence="2" key="1">
    <citation type="journal article" date="2023" name="Front. Plant Sci.">
        <title>Chromosomal-level genome assembly of Melastoma candidum provides insights into trichome evolution.</title>
        <authorList>
            <person name="Zhong Y."/>
            <person name="Wu W."/>
            <person name="Sun C."/>
            <person name="Zou P."/>
            <person name="Liu Y."/>
            <person name="Dai S."/>
            <person name="Zhou R."/>
        </authorList>
    </citation>
    <scope>NUCLEOTIDE SEQUENCE [LARGE SCALE GENOMIC DNA]</scope>
</reference>
<dbReference type="Proteomes" id="UP001057402">
    <property type="component" value="Chromosome 4"/>
</dbReference>
<dbReference type="EMBL" id="CM042883">
    <property type="protein sequence ID" value="KAI4374927.1"/>
    <property type="molecule type" value="Genomic_DNA"/>
</dbReference>
<comment type="caution">
    <text evidence="1">The sequence shown here is derived from an EMBL/GenBank/DDBJ whole genome shotgun (WGS) entry which is preliminary data.</text>
</comment>
<evidence type="ECO:0000313" key="2">
    <source>
        <dbReference type="Proteomes" id="UP001057402"/>
    </source>
</evidence>
<proteinExistence type="predicted"/>
<evidence type="ECO:0000313" key="1">
    <source>
        <dbReference type="EMBL" id="KAI4374927.1"/>
    </source>
</evidence>
<keyword evidence="2" id="KW-1185">Reference proteome</keyword>